<dbReference type="Proteomes" id="UP001152320">
    <property type="component" value="Chromosome 7"/>
</dbReference>
<evidence type="ECO:0000313" key="2">
    <source>
        <dbReference type="Proteomes" id="UP001152320"/>
    </source>
</evidence>
<comment type="caution">
    <text evidence="1">The sequence shown here is derived from an EMBL/GenBank/DDBJ whole genome shotgun (WGS) entry which is preliminary data.</text>
</comment>
<accession>A0A9Q1C3X2</accession>
<organism evidence="1 2">
    <name type="scientific">Holothuria leucospilota</name>
    <name type="common">Black long sea cucumber</name>
    <name type="synonym">Mertensiothuria leucospilota</name>
    <dbReference type="NCBI Taxonomy" id="206669"/>
    <lineage>
        <taxon>Eukaryota</taxon>
        <taxon>Metazoa</taxon>
        <taxon>Echinodermata</taxon>
        <taxon>Eleutherozoa</taxon>
        <taxon>Echinozoa</taxon>
        <taxon>Holothuroidea</taxon>
        <taxon>Aspidochirotacea</taxon>
        <taxon>Aspidochirotida</taxon>
        <taxon>Holothuriidae</taxon>
        <taxon>Holothuria</taxon>
    </lineage>
</organism>
<protein>
    <submittedName>
        <fullName evidence="1">Uncharacterized protein</fullName>
    </submittedName>
</protein>
<keyword evidence="2" id="KW-1185">Reference proteome</keyword>
<proteinExistence type="predicted"/>
<sequence length="88" mass="10040">MSFAPSDVIMMRRQDSTKYNISRSSKRKPVSSLCFVPKGWFPSHAILMLGEASCKLSSRMPHVAFAFRATLKKGGERVWREFYPGLIK</sequence>
<dbReference type="EMBL" id="JAIZAY010000007">
    <property type="protein sequence ID" value="KAJ8038793.1"/>
    <property type="molecule type" value="Genomic_DNA"/>
</dbReference>
<reference evidence="1" key="1">
    <citation type="submission" date="2021-10" db="EMBL/GenBank/DDBJ databases">
        <title>Tropical sea cucumber genome reveals ecological adaptation and Cuvierian tubules defense mechanism.</title>
        <authorList>
            <person name="Chen T."/>
        </authorList>
    </citation>
    <scope>NUCLEOTIDE SEQUENCE</scope>
    <source>
        <strain evidence="1">Nanhai2018</strain>
        <tissue evidence="1">Muscle</tissue>
    </source>
</reference>
<dbReference type="AlphaFoldDB" id="A0A9Q1C3X2"/>
<name>A0A9Q1C3X2_HOLLE</name>
<gene>
    <name evidence="1" type="ORF">HOLleu_16324</name>
</gene>
<evidence type="ECO:0000313" key="1">
    <source>
        <dbReference type="EMBL" id="KAJ8038793.1"/>
    </source>
</evidence>